<dbReference type="Proteomes" id="UP000016932">
    <property type="component" value="Unassembled WGS sequence"/>
</dbReference>
<dbReference type="RefSeq" id="XP_007929130.1">
    <property type="nucleotide sequence ID" value="XM_007930939.1"/>
</dbReference>
<dbReference type="HOGENOM" id="CLU_947061_0_0_1"/>
<gene>
    <name evidence="2" type="ORF">MYCFIDRAFT_177049</name>
</gene>
<dbReference type="VEuPathDB" id="FungiDB:MYCFIDRAFT_177049"/>
<dbReference type="Gene3D" id="1.20.1250.20">
    <property type="entry name" value="MFS general substrate transporter like domains"/>
    <property type="match status" value="1"/>
</dbReference>
<sequence length="294" mass="32592">MLISVVSGHSAGAYGTHRVDILGSVFGSSAQEHARQAFSTEFGIAAWLVVSTPACFSQRYASSSDNRSTTADLQERNGYQDPIIVGWDGLQNPLNLGTGPSCYVRRTVDQFLRRGLGIFRRFSDWSYCRGAVSLYTRVGWRWGHSSLGRSLRRWAPNFGAPCVFRFLAGVSGNLLLAIHAASTANIFGPVHRTLAWPVIALASFWGTAFSPVQTGFDWRGTEWIAVLMSINTLMLTLLLLPLCSRSFSSQRHSRQFCSLGMPSTCRLSLVSSQKLAYKRPSHTVSKLHCFKRYI</sequence>
<feature type="transmembrane region" description="Helical" evidence="1">
    <location>
        <begin position="166"/>
        <end position="187"/>
    </location>
</feature>
<feature type="transmembrane region" description="Helical" evidence="1">
    <location>
        <begin position="224"/>
        <end position="244"/>
    </location>
</feature>
<name>M2YQQ6_PSEFD</name>
<keyword evidence="3" id="KW-1185">Reference proteome</keyword>
<keyword evidence="1" id="KW-0812">Transmembrane</keyword>
<dbReference type="InterPro" id="IPR036259">
    <property type="entry name" value="MFS_trans_sf"/>
</dbReference>
<evidence type="ECO:0000313" key="2">
    <source>
        <dbReference type="EMBL" id="EME80065.1"/>
    </source>
</evidence>
<dbReference type="EMBL" id="KB446561">
    <property type="protein sequence ID" value="EME80065.1"/>
    <property type="molecule type" value="Genomic_DNA"/>
</dbReference>
<protein>
    <submittedName>
        <fullName evidence="2">Uncharacterized protein</fullName>
    </submittedName>
</protein>
<reference evidence="2 3" key="1">
    <citation type="journal article" date="2012" name="PLoS Pathog.">
        <title>Diverse lifestyles and strategies of plant pathogenesis encoded in the genomes of eighteen Dothideomycetes fungi.</title>
        <authorList>
            <person name="Ohm R.A."/>
            <person name="Feau N."/>
            <person name="Henrissat B."/>
            <person name="Schoch C.L."/>
            <person name="Horwitz B.A."/>
            <person name="Barry K.W."/>
            <person name="Condon B.J."/>
            <person name="Copeland A.C."/>
            <person name="Dhillon B."/>
            <person name="Glaser F."/>
            <person name="Hesse C.N."/>
            <person name="Kosti I."/>
            <person name="LaButti K."/>
            <person name="Lindquist E.A."/>
            <person name="Lucas S."/>
            <person name="Salamov A.A."/>
            <person name="Bradshaw R.E."/>
            <person name="Ciuffetti L."/>
            <person name="Hamelin R.C."/>
            <person name="Kema G.H.J."/>
            <person name="Lawrence C."/>
            <person name="Scott J.A."/>
            <person name="Spatafora J.W."/>
            <person name="Turgeon B.G."/>
            <person name="de Wit P.J.G.M."/>
            <person name="Zhong S."/>
            <person name="Goodwin S.B."/>
            <person name="Grigoriev I.V."/>
        </authorList>
    </citation>
    <scope>NUCLEOTIDE SEQUENCE [LARGE SCALE GENOMIC DNA]</scope>
    <source>
        <strain evidence="2 3">CIRAD86</strain>
    </source>
</reference>
<dbReference type="KEGG" id="pfj:MYCFIDRAFT_177049"/>
<proteinExistence type="predicted"/>
<keyword evidence="1" id="KW-1133">Transmembrane helix</keyword>
<dbReference type="AlphaFoldDB" id="M2YQQ6"/>
<accession>M2YQQ6</accession>
<evidence type="ECO:0000256" key="1">
    <source>
        <dbReference type="SAM" id="Phobius"/>
    </source>
</evidence>
<keyword evidence="1" id="KW-0472">Membrane</keyword>
<evidence type="ECO:0000313" key="3">
    <source>
        <dbReference type="Proteomes" id="UP000016932"/>
    </source>
</evidence>
<feature type="transmembrane region" description="Helical" evidence="1">
    <location>
        <begin position="194"/>
        <end position="212"/>
    </location>
</feature>
<dbReference type="GeneID" id="19333676"/>
<dbReference type="SUPFAM" id="SSF103473">
    <property type="entry name" value="MFS general substrate transporter"/>
    <property type="match status" value="1"/>
</dbReference>
<organism evidence="2 3">
    <name type="scientific">Pseudocercospora fijiensis (strain CIRAD86)</name>
    <name type="common">Black leaf streak disease fungus</name>
    <name type="synonym">Mycosphaerella fijiensis</name>
    <dbReference type="NCBI Taxonomy" id="383855"/>
    <lineage>
        <taxon>Eukaryota</taxon>
        <taxon>Fungi</taxon>
        <taxon>Dikarya</taxon>
        <taxon>Ascomycota</taxon>
        <taxon>Pezizomycotina</taxon>
        <taxon>Dothideomycetes</taxon>
        <taxon>Dothideomycetidae</taxon>
        <taxon>Mycosphaerellales</taxon>
        <taxon>Mycosphaerellaceae</taxon>
        <taxon>Pseudocercospora</taxon>
    </lineage>
</organism>